<keyword evidence="5" id="KW-0472">Membrane</keyword>
<keyword evidence="2" id="KW-0297">G-protein coupled receptor</keyword>
<evidence type="ECO:0000313" key="7">
    <source>
        <dbReference type="Proteomes" id="UP001529510"/>
    </source>
</evidence>
<dbReference type="AlphaFoldDB" id="A0ABD0N337"/>
<dbReference type="InterPro" id="IPR050125">
    <property type="entry name" value="GPCR_opsins"/>
</dbReference>
<comment type="subcellular location">
    <subcellularLocation>
        <location evidence="1">Membrane</location>
        <topology evidence="1">Multi-pass membrane protein</topology>
    </subcellularLocation>
</comment>
<name>A0ABD0N337_CIRMR</name>
<evidence type="ECO:0000256" key="3">
    <source>
        <dbReference type="ARBA" id="ARBA00023170"/>
    </source>
</evidence>
<proteinExistence type="predicted"/>
<gene>
    <name evidence="6" type="ORF">M9458_047818</name>
</gene>
<reference evidence="6 7" key="1">
    <citation type="submission" date="2024-05" db="EMBL/GenBank/DDBJ databases">
        <title>Genome sequencing and assembly of Indian major carp, Cirrhinus mrigala (Hamilton, 1822).</title>
        <authorList>
            <person name="Mohindra V."/>
            <person name="Chowdhury L.M."/>
            <person name="Lal K."/>
            <person name="Jena J.K."/>
        </authorList>
    </citation>
    <scope>NUCLEOTIDE SEQUENCE [LARGE SCALE GENOMIC DNA]</scope>
    <source>
        <strain evidence="6">CM1030</strain>
        <tissue evidence="6">Blood</tissue>
    </source>
</reference>
<dbReference type="Proteomes" id="UP001529510">
    <property type="component" value="Unassembled WGS sequence"/>
</dbReference>
<dbReference type="EMBL" id="JAMKFB020000024">
    <property type="protein sequence ID" value="KAL0156572.1"/>
    <property type="molecule type" value="Genomic_DNA"/>
</dbReference>
<organism evidence="6 7">
    <name type="scientific">Cirrhinus mrigala</name>
    <name type="common">Mrigala</name>
    <dbReference type="NCBI Taxonomy" id="683832"/>
    <lineage>
        <taxon>Eukaryota</taxon>
        <taxon>Metazoa</taxon>
        <taxon>Chordata</taxon>
        <taxon>Craniata</taxon>
        <taxon>Vertebrata</taxon>
        <taxon>Euteleostomi</taxon>
        <taxon>Actinopterygii</taxon>
        <taxon>Neopterygii</taxon>
        <taxon>Teleostei</taxon>
        <taxon>Ostariophysi</taxon>
        <taxon>Cypriniformes</taxon>
        <taxon>Cyprinidae</taxon>
        <taxon>Labeoninae</taxon>
        <taxon>Labeonini</taxon>
        <taxon>Cirrhinus</taxon>
    </lineage>
</organism>
<comment type="caution">
    <text evidence="6">The sequence shown here is derived from an EMBL/GenBank/DDBJ whole genome shotgun (WGS) entry which is preliminary data.</text>
</comment>
<keyword evidence="7" id="KW-1185">Reference proteome</keyword>
<evidence type="ECO:0000256" key="5">
    <source>
        <dbReference type="SAM" id="Phobius"/>
    </source>
</evidence>
<keyword evidence="5" id="KW-0812">Transmembrane</keyword>
<dbReference type="PANTHER" id="PTHR24240">
    <property type="entry name" value="OPSIN"/>
    <property type="match status" value="1"/>
</dbReference>
<evidence type="ECO:0000256" key="2">
    <source>
        <dbReference type="ARBA" id="ARBA00023040"/>
    </source>
</evidence>
<protein>
    <submittedName>
        <fullName evidence="6">Uncharacterized protein</fullName>
    </submittedName>
</protein>
<feature type="transmembrane region" description="Helical" evidence="5">
    <location>
        <begin position="58"/>
        <end position="80"/>
    </location>
</feature>
<keyword evidence="3" id="KW-0675">Receptor</keyword>
<evidence type="ECO:0000256" key="4">
    <source>
        <dbReference type="ARBA" id="ARBA00023224"/>
    </source>
</evidence>
<feature type="non-terminal residue" evidence="6">
    <location>
        <position position="1"/>
    </location>
</feature>
<keyword evidence="4" id="KW-0807">Transducer</keyword>
<feature type="non-terminal residue" evidence="6">
    <location>
        <position position="89"/>
    </location>
</feature>
<keyword evidence="5" id="KW-1133">Transmembrane helix</keyword>
<evidence type="ECO:0000313" key="6">
    <source>
        <dbReference type="EMBL" id="KAL0156572.1"/>
    </source>
</evidence>
<sequence>RCVSNLACGALLRALLHHDGGHAGRLYQLQKGGHGCYGPEGPGTTCSVNWAARTANNVSYIVCLFIFCLILPFMVIVYSYGRLLQAITQ</sequence>
<dbReference type="SUPFAM" id="SSF81321">
    <property type="entry name" value="Family A G protein-coupled receptor-like"/>
    <property type="match status" value="1"/>
</dbReference>
<dbReference type="GO" id="GO:0004930">
    <property type="term" value="F:G protein-coupled receptor activity"/>
    <property type="evidence" value="ECO:0007669"/>
    <property type="project" value="UniProtKB-KW"/>
</dbReference>
<evidence type="ECO:0000256" key="1">
    <source>
        <dbReference type="ARBA" id="ARBA00004141"/>
    </source>
</evidence>
<dbReference type="Gene3D" id="1.20.1070.10">
    <property type="entry name" value="Rhodopsin 7-helix transmembrane proteins"/>
    <property type="match status" value="1"/>
</dbReference>
<dbReference type="GO" id="GO:0016020">
    <property type="term" value="C:membrane"/>
    <property type="evidence" value="ECO:0007669"/>
    <property type="project" value="UniProtKB-SubCell"/>
</dbReference>
<accession>A0ABD0N337</accession>